<dbReference type="PIRSF" id="PIRSF016636">
    <property type="entry name" value="AlgI_DltB"/>
    <property type="match status" value="1"/>
</dbReference>
<proteinExistence type="inferred from homology"/>
<feature type="transmembrane region" description="Helical" evidence="10">
    <location>
        <begin position="192"/>
        <end position="210"/>
    </location>
</feature>
<dbReference type="Pfam" id="PF03062">
    <property type="entry name" value="MBOAT"/>
    <property type="match status" value="1"/>
</dbReference>
<keyword evidence="5 10" id="KW-0812">Transmembrane</keyword>
<evidence type="ECO:0000256" key="5">
    <source>
        <dbReference type="ARBA" id="ARBA00022692"/>
    </source>
</evidence>
<sequence length="493" mass="56485">MLFNSYIFICFFLPLTLIGFFNFTKYRKTKAAQLWLAIASFAFYGYWNPIYLPLLLGSILFNHTLGQWISEAETGSRRAKVLLIVGISINLLAIGYYKYTGFLVDSVNSLLQTGFPVPQMVLPLAISFYTFTQIAYLVDAYLGETKEAKYDLLTYSLFVSFFPQLIAGPILRHDELIPQFRQRRKFIFSHQNFAYGLTLFSLGLSKKVLIGDRLSPWVAIVFDNAGDVTFIEAWIGALAYAFQLYFDFSGYSDMAIGLGMMFNITLPINFNSPYKATSITDFWRRWHITLSNFLRDYLYIPLGGSRKGEIRRYSNLLTTMLLGGLWHGAGWTFVFWGGMHGTYLAINHWWRKNGFSLHWFLGWLITFNAVLFSWVFFRAHSLSDGISLVQTMLGMNGIVLPGNPEGKLSVLTQFGIQLKRGEEFAYLVPTVRNRSLIVLALFGLTLAATCLPNTQEMMQKFKPNWWWALIVGGLAAYCLLSLFKVSEFIYYQF</sequence>
<dbReference type="InterPro" id="IPR051085">
    <property type="entry name" value="MB_O-acyltransferase"/>
</dbReference>
<dbReference type="PANTHER" id="PTHR13285:SF23">
    <property type="entry name" value="TEICHOIC ACID D-ALANYLTRANSFERASE"/>
    <property type="match status" value="1"/>
</dbReference>
<evidence type="ECO:0000256" key="9">
    <source>
        <dbReference type="PIRNR" id="PIRNR016636"/>
    </source>
</evidence>
<keyword evidence="3 9" id="KW-1003">Cell membrane</keyword>
<protein>
    <submittedName>
        <fullName evidence="11">MBOAT family protein</fullName>
    </submittedName>
</protein>
<accession>A0ABT7C245</accession>
<keyword evidence="7 9" id="KW-0472">Membrane</keyword>
<evidence type="ECO:0000256" key="6">
    <source>
        <dbReference type="ARBA" id="ARBA00022989"/>
    </source>
</evidence>
<feature type="transmembrane region" description="Helical" evidence="10">
    <location>
        <begin position="6"/>
        <end position="23"/>
    </location>
</feature>
<dbReference type="InterPro" id="IPR004299">
    <property type="entry name" value="MBOAT_fam"/>
</dbReference>
<evidence type="ECO:0000256" key="1">
    <source>
        <dbReference type="ARBA" id="ARBA00004651"/>
    </source>
</evidence>
<dbReference type="InterPro" id="IPR024194">
    <property type="entry name" value="Ac/AlaTfrase_AlgI/DltB"/>
</dbReference>
<feature type="transmembrane region" description="Helical" evidence="10">
    <location>
        <begin position="120"/>
        <end position="138"/>
    </location>
</feature>
<comment type="caution">
    <text evidence="11">The sequence shown here is derived from an EMBL/GenBank/DDBJ whole genome shotgun (WGS) entry which is preliminary data.</text>
</comment>
<comment type="subcellular location">
    <subcellularLocation>
        <location evidence="1">Cell membrane</location>
        <topology evidence="1">Multi-pass membrane protein</topology>
    </subcellularLocation>
</comment>
<feature type="transmembrane region" description="Helical" evidence="10">
    <location>
        <begin position="35"/>
        <end position="61"/>
    </location>
</feature>
<dbReference type="PANTHER" id="PTHR13285">
    <property type="entry name" value="ACYLTRANSFERASE"/>
    <property type="match status" value="1"/>
</dbReference>
<feature type="transmembrane region" description="Helical" evidence="10">
    <location>
        <begin position="436"/>
        <end position="454"/>
    </location>
</feature>
<dbReference type="PIRSF" id="PIRSF500217">
    <property type="entry name" value="AlgI"/>
    <property type="match status" value="1"/>
</dbReference>
<evidence type="ECO:0000313" key="12">
    <source>
        <dbReference type="Proteomes" id="UP001232992"/>
    </source>
</evidence>
<feature type="transmembrane region" description="Helical" evidence="10">
    <location>
        <begin position="81"/>
        <end position="99"/>
    </location>
</feature>
<evidence type="ECO:0000256" key="8">
    <source>
        <dbReference type="ARBA" id="ARBA00023315"/>
    </source>
</evidence>
<evidence type="ECO:0000256" key="3">
    <source>
        <dbReference type="ARBA" id="ARBA00022475"/>
    </source>
</evidence>
<feature type="transmembrane region" description="Helical" evidence="10">
    <location>
        <begin position="316"/>
        <end position="337"/>
    </location>
</feature>
<name>A0ABT7C245_9CYAN</name>
<evidence type="ECO:0000256" key="2">
    <source>
        <dbReference type="ARBA" id="ARBA00010323"/>
    </source>
</evidence>
<feature type="transmembrane region" description="Helical" evidence="10">
    <location>
        <begin position="466"/>
        <end position="483"/>
    </location>
</feature>
<dbReference type="InterPro" id="IPR028362">
    <property type="entry name" value="AlgI"/>
</dbReference>
<dbReference type="Proteomes" id="UP001232992">
    <property type="component" value="Unassembled WGS sequence"/>
</dbReference>
<evidence type="ECO:0000256" key="7">
    <source>
        <dbReference type="ARBA" id="ARBA00023136"/>
    </source>
</evidence>
<dbReference type="EMBL" id="JAQOSQ010000020">
    <property type="protein sequence ID" value="MDJ1184819.1"/>
    <property type="molecule type" value="Genomic_DNA"/>
</dbReference>
<keyword evidence="12" id="KW-1185">Reference proteome</keyword>
<keyword evidence="8 9" id="KW-0012">Acyltransferase</keyword>
<organism evidence="11 12">
    <name type="scientific">Roseofilum casamattae BLCC-M143</name>
    <dbReference type="NCBI Taxonomy" id="3022442"/>
    <lineage>
        <taxon>Bacteria</taxon>
        <taxon>Bacillati</taxon>
        <taxon>Cyanobacteriota</taxon>
        <taxon>Cyanophyceae</taxon>
        <taxon>Desertifilales</taxon>
        <taxon>Desertifilaceae</taxon>
        <taxon>Roseofilum</taxon>
        <taxon>Roseofilum casamattae</taxon>
    </lineage>
</organism>
<evidence type="ECO:0000256" key="4">
    <source>
        <dbReference type="ARBA" id="ARBA00022679"/>
    </source>
</evidence>
<gene>
    <name evidence="11" type="ORF">PMH09_16650</name>
</gene>
<comment type="similarity">
    <text evidence="2 9">Belongs to the membrane-bound acyltransferase family.</text>
</comment>
<keyword evidence="4 9" id="KW-0808">Transferase</keyword>
<dbReference type="RefSeq" id="WP_283759474.1">
    <property type="nucleotide sequence ID" value="NZ_JAQOSQ010000020.1"/>
</dbReference>
<feature type="transmembrane region" description="Helical" evidence="10">
    <location>
        <begin position="150"/>
        <end position="171"/>
    </location>
</feature>
<evidence type="ECO:0000256" key="10">
    <source>
        <dbReference type="SAM" id="Phobius"/>
    </source>
</evidence>
<evidence type="ECO:0000313" key="11">
    <source>
        <dbReference type="EMBL" id="MDJ1184819.1"/>
    </source>
</evidence>
<reference evidence="11 12" key="1">
    <citation type="submission" date="2023-01" db="EMBL/GenBank/DDBJ databases">
        <title>Novel diversity within Roseofilum (Cyanobacteria; Desertifilaceae) from marine benthic mats with descriptions of four novel species.</title>
        <authorList>
            <person name="Wang Y."/>
            <person name="Berthold D.E."/>
            <person name="Hu J."/>
            <person name="Lefler F.W."/>
            <person name="Laughinghouse H.D. IV."/>
        </authorList>
    </citation>
    <scope>NUCLEOTIDE SEQUENCE [LARGE SCALE GENOMIC DNA]</scope>
    <source>
        <strain evidence="11 12">BLCC-M143</strain>
    </source>
</reference>
<keyword evidence="6 10" id="KW-1133">Transmembrane helix</keyword>
<feature type="transmembrane region" description="Helical" evidence="10">
    <location>
        <begin position="357"/>
        <end position="377"/>
    </location>
</feature>